<protein>
    <submittedName>
        <fullName evidence="2">Uncharacterized protein</fullName>
    </submittedName>
</protein>
<feature type="transmembrane region" description="Helical" evidence="1">
    <location>
        <begin position="6"/>
        <end position="25"/>
    </location>
</feature>
<reference evidence="2 3" key="1">
    <citation type="journal article" date="2019" name="Appl. Microbiol. Biotechnol.">
        <title>Uncovering carbohydrate metabolism through a genotype-phenotype association study of 56 lactic acid bacteria genomes.</title>
        <authorList>
            <person name="Buron-Moles G."/>
            <person name="Chailyan A."/>
            <person name="Dolejs I."/>
            <person name="Forster J."/>
            <person name="Miks M.H."/>
        </authorList>
    </citation>
    <scope>NUCLEOTIDE SEQUENCE [LARGE SCALE GENOMIC DNA]</scope>
    <source>
        <strain evidence="2 3">ATCC 29644</strain>
    </source>
</reference>
<proteinExistence type="predicted"/>
<sequence length="61" mass="6354">MLNAGIVFFAIGVILAGIATISFKIRAIANKRAWGGITVPFGIFGAIALVIGVILIVITRN</sequence>
<evidence type="ECO:0000313" key="2">
    <source>
        <dbReference type="EMBL" id="TDG69821.1"/>
    </source>
</evidence>
<dbReference type="AlphaFoldDB" id="A0A4R5NBB7"/>
<feature type="transmembrane region" description="Helical" evidence="1">
    <location>
        <begin position="37"/>
        <end position="58"/>
    </location>
</feature>
<comment type="caution">
    <text evidence="2">The sequence shown here is derived from an EMBL/GenBank/DDBJ whole genome shotgun (WGS) entry which is preliminary data.</text>
</comment>
<organism evidence="2 3">
    <name type="scientific">Companilactobacillus farciminis</name>
    <dbReference type="NCBI Taxonomy" id="1612"/>
    <lineage>
        <taxon>Bacteria</taxon>
        <taxon>Bacillati</taxon>
        <taxon>Bacillota</taxon>
        <taxon>Bacilli</taxon>
        <taxon>Lactobacillales</taxon>
        <taxon>Lactobacillaceae</taxon>
        <taxon>Companilactobacillus</taxon>
    </lineage>
</organism>
<evidence type="ECO:0000313" key="3">
    <source>
        <dbReference type="Proteomes" id="UP000295257"/>
    </source>
</evidence>
<dbReference type="RefSeq" id="WP_010018851.1">
    <property type="nucleotide sequence ID" value="NZ_CAJJMR010000004.1"/>
</dbReference>
<keyword evidence="3" id="KW-1185">Reference proteome</keyword>
<dbReference type="Proteomes" id="UP000295257">
    <property type="component" value="Unassembled WGS sequence"/>
</dbReference>
<dbReference type="EMBL" id="PUFN01000029">
    <property type="protein sequence ID" value="TDG69821.1"/>
    <property type="molecule type" value="Genomic_DNA"/>
</dbReference>
<name>A0A4R5NBB7_9LACO</name>
<gene>
    <name evidence="2" type="ORF">C5L30_001954</name>
</gene>
<keyword evidence="1" id="KW-0472">Membrane</keyword>
<keyword evidence="1" id="KW-1133">Transmembrane helix</keyword>
<dbReference type="OrthoDB" id="2188776at2"/>
<accession>A0A4R5NBB7</accession>
<evidence type="ECO:0000256" key="1">
    <source>
        <dbReference type="SAM" id="Phobius"/>
    </source>
</evidence>
<keyword evidence="1" id="KW-0812">Transmembrane</keyword>